<evidence type="ECO:0000313" key="3">
    <source>
        <dbReference type="Proteomes" id="UP000247698"/>
    </source>
</evidence>
<gene>
    <name evidence="2" type="ORF">DK873_00845</name>
</gene>
<evidence type="ECO:0000259" key="1">
    <source>
        <dbReference type="Pfam" id="PF03217"/>
    </source>
</evidence>
<sequence>MLNLKISLPLPKYCKPDKSSNNLYNKTILSSSLGYNDINISNFLRGHKMKFFKKVGIGLTALALSTTLFLPYTANPQTVEAAQKAKGKVTLLESDYVYNPSGHKIKLKQNQSTHSYNIPNGFSSDPKGYLTTEMIVYDDDSRTSYPYYGTKKINGQKFYHLGHNYYINSANVLKVNGRNITQGKLTIKHDALIYTKTGKTTGKKLRTNTVVKYQGKAKTATKTPKYFYYLKDVARYFQPKYVPAHKIKGKYFYSLGHNSYIKAANVGYINGHIARYNGTVNATVTKKTYTTTINFSAVKRKLKKGQKIKLDLTVIPYQNDGFEGYIYRLHDYPDEYVDEDNVKLKRNLPIIDYRDLVYTYVTPVTNNSAELYDTAGKTIGKRIIKPQYSNLTVDGLMYLWVPEENKAELFYHCLNYSDASVIDANQPNPVPNSEPTYPAKKQALIYGNNFIKVNAVKYVSGLRLKALNTIEQAENGQKIATGADKQELLTLFNEGKDLAQNSAYHDLMSNYDCALRNASAMLRSDKTTVTQVDEAVWYVKTAKEQLTTMSTPPGD</sequence>
<keyword evidence="3" id="KW-1185">Reference proteome</keyword>
<feature type="domain" description="S-layer protein C-terminal" evidence="1">
    <location>
        <begin position="241"/>
        <end position="264"/>
    </location>
</feature>
<name>A0ABX5N2Z2_9LACO</name>
<organism evidence="2 3">
    <name type="scientific">Lactobacillus melliventris</name>
    <dbReference type="NCBI Taxonomy" id="1218507"/>
    <lineage>
        <taxon>Bacteria</taxon>
        <taxon>Bacillati</taxon>
        <taxon>Bacillota</taxon>
        <taxon>Bacilli</taxon>
        <taxon>Lactobacillales</taxon>
        <taxon>Lactobacillaceae</taxon>
        <taxon>Lactobacillus</taxon>
    </lineage>
</organism>
<reference evidence="2 3" key="1">
    <citation type="submission" date="2018-05" db="EMBL/GenBank/DDBJ databases">
        <title>Reference genomes for bee gut microbiota database.</title>
        <authorList>
            <person name="Ellegaard K.M."/>
        </authorList>
    </citation>
    <scope>NUCLEOTIDE SEQUENCE [LARGE SCALE GENOMIC DNA]</scope>
    <source>
        <strain evidence="2 3">ESL0184</strain>
    </source>
</reference>
<dbReference type="Proteomes" id="UP000247698">
    <property type="component" value="Unassembled WGS sequence"/>
</dbReference>
<dbReference type="InterPro" id="IPR024968">
    <property type="entry name" value="SlpA_C_lactobacillus"/>
</dbReference>
<comment type="caution">
    <text evidence="2">The sequence shown here is derived from an EMBL/GenBank/DDBJ whole genome shotgun (WGS) entry which is preliminary data.</text>
</comment>
<dbReference type="Pfam" id="PF03217">
    <property type="entry name" value="SlpA"/>
    <property type="match status" value="2"/>
</dbReference>
<protein>
    <recommendedName>
        <fullName evidence="1">S-layer protein C-terminal domain-containing protein</fullName>
    </recommendedName>
</protein>
<accession>A0ABX5N2Z2</accession>
<evidence type="ECO:0000313" key="2">
    <source>
        <dbReference type="EMBL" id="PXY86128.1"/>
    </source>
</evidence>
<feature type="domain" description="S-layer protein C-terminal" evidence="1">
    <location>
        <begin position="147"/>
        <end position="169"/>
    </location>
</feature>
<dbReference type="EMBL" id="QGLG01000001">
    <property type="protein sequence ID" value="PXY86128.1"/>
    <property type="molecule type" value="Genomic_DNA"/>
</dbReference>
<proteinExistence type="predicted"/>